<dbReference type="EMBL" id="UINC01102008">
    <property type="protein sequence ID" value="SVC63292.1"/>
    <property type="molecule type" value="Genomic_DNA"/>
</dbReference>
<feature type="non-terminal residue" evidence="1">
    <location>
        <position position="1"/>
    </location>
</feature>
<accession>A0A382NUA9</accession>
<organism evidence="1">
    <name type="scientific">marine metagenome</name>
    <dbReference type="NCBI Taxonomy" id="408172"/>
    <lineage>
        <taxon>unclassified sequences</taxon>
        <taxon>metagenomes</taxon>
        <taxon>ecological metagenomes</taxon>
    </lineage>
</organism>
<protein>
    <submittedName>
        <fullName evidence="1">Uncharacterized protein</fullName>
    </submittedName>
</protein>
<gene>
    <name evidence="1" type="ORF">METZ01_LOCUS316146</name>
</gene>
<dbReference type="AlphaFoldDB" id="A0A382NUA9"/>
<proteinExistence type="predicted"/>
<evidence type="ECO:0000313" key="1">
    <source>
        <dbReference type="EMBL" id="SVC63292.1"/>
    </source>
</evidence>
<name>A0A382NUA9_9ZZZZ</name>
<feature type="non-terminal residue" evidence="1">
    <location>
        <position position="260"/>
    </location>
</feature>
<reference evidence="1" key="1">
    <citation type="submission" date="2018-05" db="EMBL/GenBank/DDBJ databases">
        <authorList>
            <person name="Lanie J.A."/>
            <person name="Ng W.-L."/>
            <person name="Kazmierczak K.M."/>
            <person name="Andrzejewski T.M."/>
            <person name="Davidsen T.M."/>
            <person name="Wayne K.J."/>
            <person name="Tettelin H."/>
            <person name="Glass J.I."/>
            <person name="Rusch D."/>
            <person name="Podicherti R."/>
            <person name="Tsui H.-C.T."/>
            <person name="Winkler M.E."/>
        </authorList>
    </citation>
    <scope>NUCLEOTIDE SEQUENCE</scope>
</reference>
<sequence length="260" mass="29840">MTGCNDLPEFEVVNTQDPNSDYFLDSPKNMVVEAYDDHALIIYYDQTSQADSIIIIRKSLEESAVVIAPIDYGTSFFIDSAGIIVDKTYNYELRFLNEFGVSMVVNTLPYHHEFAAVDSFFSEQLNEHEVRLHWTYCYDEHFAKERSKLSWRINKAIYNESFALDSAVIDTLLGIEPNCNYSFIDQVELGDSIVYTIQLKSPHNLSQLSNPTSLAVDFPQLEMLQWIPINAQEIFLNWRLENVNSEYVQSVLLTSNLSEG</sequence>